<dbReference type="Proteomes" id="UP001172386">
    <property type="component" value="Unassembled WGS sequence"/>
</dbReference>
<proteinExistence type="predicted"/>
<keyword evidence="2" id="KW-1185">Reference proteome</keyword>
<comment type="caution">
    <text evidence="1">The sequence shown here is derived from an EMBL/GenBank/DDBJ whole genome shotgun (WGS) entry which is preliminary data.</text>
</comment>
<organism evidence="1 2">
    <name type="scientific">Neophaeococcomyces mojaviensis</name>
    <dbReference type="NCBI Taxonomy" id="3383035"/>
    <lineage>
        <taxon>Eukaryota</taxon>
        <taxon>Fungi</taxon>
        <taxon>Dikarya</taxon>
        <taxon>Ascomycota</taxon>
        <taxon>Pezizomycotina</taxon>
        <taxon>Eurotiomycetes</taxon>
        <taxon>Chaetothyriomycetidae</taxon>
        <taxon>Chaetothyriales</taxon>
        <taxon>Chaetothyriales incertae sedis</taxon>
        <taxon>Neophaeococcomyces</taxon>
    </lineage>
</organism>
<accession>A0ACC3A8H4</accession>
<gene>
    <name evidence="1" type="ORF">H2198_004623</name>
</gene>
<evidence type="ECO:0000313" key="2">
    <source>
        <dbReference type="Proteomes" id="UP001172386"/>
    </source>
</evidence>
<evidence type="ECO:0000313" key="1">
    <source>
        <dbReference type="EMBL" id="KAJ9657023.1"/>
    </source>
</evidence>
<protein>
    <submittedName>
        <fullName evidence="1">Uncharacterized protein</fullName>
    </submittedName>
</protein>
<sequence>MEKLITGSAAVATSMLAAVILEGHGVNLHASAPVSIYRYVNSGPQSLFFALFGSLTGHFQSACILLVLLCTTSLLQFTSTFLASDLSFGLVVSESRANTTLLGMSSNNLNTSTQFYVPPYWQENPQGFQAFAEYQEAIALPDDADPDTIKDTGIVHRAFMPEPDHSTRTSIKKFDGQTTVLDTRMVCIQPQLHSDYALAYTNSTGWMLVGQLVPSHWVPGLVMAPVPALTAEPYTLSNVEYTLSSDNTTLVNLTNQYLMQLPSYVTDHNDEWSVREKLHVTGPGLVSTLDPRFDQITNENFTEFDYISPDGTLLSSQKYNMTNGLAQVNTLSYYMKGDPVKLLTGRGHVMLNYTYGTSKAQTFSEQLNQTEDSKLYITMNDTVNPLVITSEKEWLIFTMAQATAFRVAVTLCFDSIVSVTANVSAMTRSPLPEPSFTWDPSLRLAGTETLRGQIGVLQRPSIGSLNVSGRGLLELTTSVADLRSQVNQTFQASTDMGLRNSSKTPQEFLKIYVRDKYCWETTLCTKCALPADDPIAVVTVTVSGGTTQQIFQDVLRDLGEIHLAFQAYVFMLARMAYYDWMPYFDIEARPSISWFEHAAFPQRHLGLVIVIAFLTLHLLTVGLVTMKFFTRTKASRIGDNAWQCLAQAQSATMEEHLKVSTMARDSDVKEAMHAKNVNEKLVRLKLMNRLSTPRVLLTERQSVYMHALEDDETGERPPAGRGRGVSIRISTVPERSP</sequence>
<reference evidence="1" key="1">
    <citation type="submission" date="2022-10" db="EMBL/GenBank/DDBJ databases">
        <title>Culturing micro-colonial fungi from biological soil crusts in the Mojave desert and describing Neophaeococcomyces mojavensis, and introducing the new genera and species Taxawa tesnikishii.</title>
        <authorList>
            <person name="Kurbessoian T."/>
            <person name="Stajich J.E."/>
        </authorList>
    </citation>
    <scope>NUCLEOTIDE SEQUENCE</scope>
    <source>
        <strain evidence="1">JES_112</strain>
    </source>
</reference>
<name>A0ACC3A8H4_9EURO</name>
<dbReference type="EMBL" id="JAPDRQ010000070">
    <property type="protein sequence ID" value="KAJ9657023.1"/>
    <property type="molecule type" value="Genomic_DNA"/>
</dbReference>